<reference evidence="2 3" key="1">
    <citation type="journal article" date="2015" name="Genome Announc.">
        <title>Genome Assemblies of Three Soil-Associated Devosia species: D. insulae, D. limi, and D. soli.</title>
        <authorList>
            <person name="Hassan Y.I."/>
            <person name="Lepp D."/>
            <person name="Zhou T."/>
        </authorList>
    </citation>
    <scope>NUCLEOTIDE SEQUENCE [LARGE SCALE GENOMIC DNA]</scope>
    <source>
        <strain evidence="2 3">DS-56</strain>
    </source>
</reference>
<dbReference type="Pfam" id="PF22258">
    <property type="entry name" value="DUF6949"/>
    <property type="match status" value="1"/>
</dbReference>
<protein>
    <submittedName>
        <fullName evidence="2">Uncharacterized protein</fullName>
    </submittedName>
</protein>
<keyword evidence="3" id="KW-1185">Reference proteome</keyword>
<dbReference type="RefSeq" id="WP_069908387.1">
    <property type="nucleotide sequence ID" value="NZ_LAJE02000072.1"/>
</dbReference>
<accession>A0A1E5XV15</accession>
<evidence type="ECO:0000313" key="3">
    <source>
        <dbReference type="Proteomes" id="UP000095463"/>
    </source>
</evidence>
<dbReference type="InterPro" id="IPR053803">
    <property type="entry name" value="DUF6949"/>
</dbReference>
<keyword evidence="1" id="KW-0812">Transmembrane</keyword>
<feature type="transmembrane region" description="Helical" evidence="1">
    <location>
        <begin position="47"/>
        <end position="66"/>
    </location>
</feature>
<feature type="transmembrane region" description="Helical" evidence="1">
    <location>
        <begin position="78"/>
        <end position="104"/>
    </location>
</feature>
<dbReference type="EMBL" id="LAJE02000072">
    <property type="protein sequence ID" value="OEO32431.1"/>
    <property type="molecule type" value="Genomic_DNA"/>
</dbReference>
<organism evidence="2 3">
    <name type="scientific">Devosia insulae DS-56</name>
    <dbReference type="NCBI Taxonomy" id="1116389"/>
    <lineage>
        <taxon>Bacteria</taxon>
        <taxon>Pseudomonadati</taxon>
        <taxon>Pseudomonadota</taxon>
        <taxon>Alphaproteobacteria</taxon>
        <taxon>Hyphomicrobiales</taxon>
        <taxon>Devosiaceae</taxon>
        <taxon>Devosia</taxon>
    </lineage>
</organism>
<gene>
    <name evidence="2" type="ORF">VW23_011450</name>
</gene>
<name>A0A1E5XV15_9HYPH</name>
<evidence type="ECO:0000313" key="2">
    <source>
        <dbReference type="EMBL" id="OEO32431.1"/>
    </source>
</evidence>
<dbReference type="Proteomes" id="UP000095463">
    <property type="component" value="Unassembled WGS sequence"/>
</dbReference>
<evidence type="ECO:0000256" key="1">
    <source>
        <dbReference type="SAM" id="Phobius"/>
    </source>
</evidence>
<sequence length="106" mass="11391">MLRELLLAGLIMAVGLAIAGAGTYLYQWLAKAQAALRYDGKTFAHSLGHVAVSFVCGPFIMLQMGWQHDRNGTLSISLALVAAFVAFGWAFITGLMFVGSYFALMA</sequence>
<keyword evidence="1" id="KW-0472">Membrane</keyword>
<proteinExistence type="predicted"/>
<comment type="caution">
    <text evidence="2">The sequence shown here is derived from an EMBL/GenBank/DDBJ whole genome shotgun (WGS) entry which is preliminary data.</text>
</comment>
<dbReference type="OrthoDB" id="7949320at2"/>
<feature type="transmembrane region" description="Helical" evidence="1">
    <location>
        <begin position="6"/>
        <end position="26"/>
    </location>
</feature>
<keyword evidence="1" id="KW-1133">Transmembrane helix</keyword>
<dbReference type="AlphaFoldDB" id="A0A1E5XV15"/>